<dbReference type="AlphaFoldDB" id="A0A139WAJ5"/>
<keyword evidence="12" id="KW-1185">Reference proteome</keyword>
<reference evidence="11 12" key="2">
    <citation type="journal article" date="2010" name="Nucleic Acids Res.">
        <title>BeetleBase in 2010: revisions to provide comprehensive genomic information for Tribolium castaneum.</title>
        <authorList>
            <person name="Kim H.S."/>
            <person name="Murphy T."/>
            <person name="Xia J."/>
            <person name="Caragea D."/>
            <person name="Park Y."/>
            <person name="Beeman R.W."/>
            <person name="Lorenzen M.D."/>
            <person name="Butcher S."/>
            <person name="Manak J.R."/>
            <person name="Brown S.J."/>
        </authorList>
    </citation>
    <scope>GENOME REANNOTATION</scope>
    <source>
        <strain evidence="11 12">Georgia GA2</strain>
    </source>
</reference>
<evidence type="ECO:0000256" key="8">
    <source>
        <dbReference type="ARBA" id="ARBA00023170"/>
    </source>
</evidence>
<dbReference type="InterPro" id="IPR004117">
    <property type="entry name" value="7tm6_olfct_rcpt"/>
</dbReference>
<dbReference type="Pfam" id="PF02949">
    <property type="entry name" value="7tm_6"/>
    <property type="match status" value="1"/>
</dbReference>
<organism evidence="11 12">
    <name type="scientific">Tribolium castaneum</name>
    <name type="common">Red flour beetle</name>
    <dbReference type="NCBI Taxonomy" id="7070"/>
    <lineage>
        <taxon>Eukaryota</taxon>
        <taxon>Metazoa</taxon>
        <taxon>Ecdysozoa</taxon>
        <taxon>Arthropoda</taxon>
        <taxon>Hexapoda</taxon>
        <taxon>Insecta</taxon>
        <taxon>Pterygota</taxon>
        <taxon>Neoptera</taxon>
        <taxon>Endopterygota</taxon>
        <taxon>Coleoptera</taxon>
        <taxon>Polyphaga</taxon>
        <taxon>Cucujiformia</taxon>
        <taxon>Tenebrionidae</taxon>
        <taxon>Tenebrionidae incertae sedis</taxon>
        <taxon>Tribolium</taxon>
    </lineage>
</organism>
<keyword evidence="3 10" id="KW-0716">Sensory transduction</keyword>
<evidence type="ECO:0000256" key="2">
    <source>
        <dbReference type="ARBA" id="ARBA00022475"/>
    </source>
</evidence>
<evidence type="ECO:0000256" key="9">
    <source>
        <dbReference type="ARBA" id="ARBA00023224"/>
    </source>
</evidence>
<reference evidence="11 12" key="1">
    <citation type="journal article" date="2008" name="Nature">
        <title>The genome of the model beetle and pest Tribolium castaneum.</title>
        <authorList>
            <consortium name="Tribolium Genome Sequencing Consortium"/>
            <person name="Richards S."/>
            <person name="Gibbs R.A."/>
            <person name="Weinstock G.M."/>
            <person name="Brown S.J."/>
            <person name="Denell R."/>
            <person name="Beeman R.W."/>
            <person name="Gibbs R."/>
            <person name="Beeman R.W."/>
            <person name="Brown S.J."/>
            <person name="Bucher G."/>
            <person name="Friedrich M."/>
            <person name="Grimmelikhuijzen C.J."/>
            <person name="Klingler M."/>
            <person name="Lorenzen M."/>
            <person name="Richards S."/>
            <person name="Roth S."/>
            <person name="Schroder R."/>
            <person name="Tautz D."/>
            <person name="Zdobnov E.M."/>
            <person name="Muzny D."/>
            <person name="Gibbs R.A."/>
            <person name="Weinstock G.M."/>
            <person name="Attaway T."/>
            <person name="Bell S."/>
            <person name="Buhay C.J."/>
            <person name="Chandrabose M.N."/>
            <person name="Chavez D."/>
            <person name="Clerk-Blankenburg K.P."/>
            <person name="Cree A."/>
            <person name="Dao M."/>
            <person name="Davis C."/>
            <person name="Chacko J."/>
            <person name="Dinh H."/>
            <person name="Dugan-Rocha S."/>
            <person name="Fowler G."/>
            <person name="Garner T.T."/>
            <person name="Garnes J."/>
            <person name="Gnirke A."/>
            <person name="Hawes A."/>
            <person name="Hernandez J."/>
            <person name="Hines S."/>
            <person name="Holder M."/>
            <person name="Hume J."/>
            <person name="Jhangiani S.N."/>
            <person name="Joshi V."/>
            <person name="Khan Z.M."/>
            <person name="Jackson L."/>
            <person name="Kovar C."/>
            <person name="Kowis A."/>
            <person name="Lee S."/>
            <person name="Lewis L.R."/>
            <person name="Margolis J."/>
            <person name="Morgan M."/>
            <person name="Nazareth L.V."/>
            <person name="Nguyen N."/>
            <person name="Okwuonu G."/>
            <person name="Parker D."/>
            <person name="Richards S."/>
            <person name="Ruiz S.J."/>
            <person name="Santibanez J."/>
            <person name="Savard J."/>
            <person name="Scherer S.E."/>
            <person name="Schneider B."/>
            <person name="Sodergren E."/>
            <person name="Tautz D."/>
            <person name="Vattahil S."/>
            <person name="Villasana D."/>
            <person name="White C.S."/>
            <person name="Wright R."/>
            <person name="Park Y."/>
            <person name="Beeman R.W."/>
            <person name="Lord J."/>
            <person name="Oppert B."/>
            <person name="Lorenzen M."/>
            <person name="Brown S."/>
            <person name="Wang L."/>
            <person name="Savard J."/>
            <person name="Tautz D."/>
            <person name="Richards S."/>
            <person name="Weinstock G."/>
            <person name="Gibbs R.A."/>
            <person name="Liu Y."/>
            <person name="Worley K."/>
            <person name="Weinstock G."/>
            <person name="Elsik C.G."/>
            <person name="Reese J.T."/>
            <person name="Elhaik E."/>
            <person name="Landan G."/>
            <person name="Graur D."/>
            <person name="Arensburger P."/>
            <person name="Atkinson P."/>
            <person name="Beeman R.W."/>
            <person name="Beidler J."/>
            <person name="Brown S.J."/>
            <person name="Demuth J.P."/>
            <person name="Drury D.W."/>
            <person name="Du Y.Z."/>
            <person name="Fujiwara H."/>
            <person name="Lorenzen M."/>
            <person name="Maselli V."/>
            <person name="Osanai M."/>
            <person name="Park Y."/>
            <person name="Robertson H.M."/>
            <person name="Tu Z."/>
            <person name="Wang J.J."/>
            <person name="Wang S."/>
            <person name="Richards S."/>
            <person name="Song H."/>
            <person name="Zhang L."/>
            <person name="Sodergren E."/>
            <person name="Werner D."/>
            <person name="Stanke M."/>
            <person name="Morgenstern B."/>
            <person name="Solovyev V."/>
            <person name="Kosarev P."/>
            <person name="Brown G."/>
            <person name="Chen H.C."/>
            <person name="Ermolaeva O."/>
            <person name="Hlavina W."/>
            <person name="Kapustin Y."/>
            <person name="Kiryutin B."/>
            <person name="Kitts P."/>
            <person name="Maglott D."/>
            <person name="Pruitt K."/>
            <person name="Sapojnikov V."/>
            <person name="Souvorov A."/>
            <person name="Mackey A.J."/>
            <person name="Waterhouse R.M."/>
            <person name="Wyder S."/>
            <person name="Zdobnov E.M."/>
            <person name="Zdobnov E.M."/>
            <person name="Wyder S."/>
            <person name="Kriventseva E.V."/>
            <person name="Kadowaki T."/>
            <person name="Bork P."/>
            <person name="Aranda M."/>
            <person name="Bao R."/>
            <person name="Beermann A."/>
            <person name="Berns N."/>
            <person name="Bolognesi R."/>
            <person name="Bonneton F."/>
            <person name="Bopp D."/>
            <person name="Brown S.J."/>
            <person name="Bucher G."/>
            <person name="Butts T."/>
            <person name="Chaumot A."/>
            <person name="Denell R.E."/>
            <person name="Ferrier D.E."/>
            <person name="Friedrich M."/>
            <person name="Gordon C.M."/>
            <person name="Jindra M."/>
            <person name="Klingler M."/>
            <person name="Lan Q."/>
            <person name="Lattorff H.M."/>
            <person name="Laudet V."/>
            <person name="von Levetsow C."/>
            <person name="Liu Z."/>
            <person name="Lutz R."/>
            <person name="Lynch J.A."/>
            <person name="da Fonseca R.N."/>
            <person name="Posnien N."/>
            <person name="Reuter R."/>
            <person name="Roth S."/>
            <person name="Savard J."/>
            <person name="Schinko J.B."/>
            <person name="Schmitt C."/>
            <person name="Schoppmeier M."/>
            <person name="Schroder R."/>
            <person name="Shippy T.D."/>
            <person name="Simonnet F."/>
            <person name="Marques-Souza H."/>
            <person name="Tautz D."/>
            <person name="Tomoyasu Y."/>
            <person name="Trauner J."/>
            <person name="Van der Zee M."/>
            <person name="Vervoort M."/>
            <person name="Wittkopp N."/>
            <person name="Wimmer E.A."/>
            <person name="Yang X."/>
            <person name="Jones A.K."/>
            <person name="Sattelle D.B."/>
            <person name="Ebert P.R."/>
            <person name="Nelson D."/>
            <person name="Scott J.G."/>
            <person name="Beeman R.W."/>
            <person name="Muthukrishnan S."/>
            <person name="Kramer K.J."/>
            <person name="Arakane Y."/>
            <person name="Beeman R.W."/>
            <person name="Zhu Q."/>
            <person name="Hogenkamp D."/>
            <person name="Dixit R."/>
            <person name="Oppert B."/>
            <person name="Jiang H."/>
            <person name="Zou Z."/>
            <person name="Marshall J."/>
            <person name="Elpidina E."/>
            <person name="Vinokurov K."/>
            <person name="Oppert C."/>
            <person name="Zou Z."/>
            <person name="Evans J."/>
            <person name="Lu Z."/>
            <person name="Zhao P."/>
            <person name="Sumathipala N."/>
            <person name="Altincicek B."/>
            <person name="Vilcinskas A."/>
            <person name="Williams M."/>
            <person name="Hultmark D."/>
            <person name="Hetru C."/>
            <person name="Jiang H."/>
            <person name="Grimmelikhuijzen C.J."/>
            <person name="Hauser F."/>
            <person name="Cazzamali G."/>
            <person name="Williamson M."/>
            <person name="Park Y."/>
            <person name="Li B."/>
            <person name="Tanaka Y."/>
            <person name="Predel R."/>
            <person name="Neupert S."/>
            <person name="Schachtner J."/>
            <person name="Verleyen P."/>
            <person name="Raible F."/>
            <person name="Bork P."/>
            <person name="Friedrich M."/>
            <person name="Walden K.K."/>
            <person name="Robertson H.M."/>
            <person name="Angeli S."/>
            <person name="Foret S."/>
            <person name="Bucher G."/>
            <person name="Schuetz S."/>
            <person name="Maleszka R."/>
            <person name="Wimmer E.A."/>
            <person name="Beeman R.W."/>
            <person name="Lorenzen M."/>
            <person name="Tomoyasu Y."/>
            <person name="Miller S.C."/>
            <person name="Grossmann D."/>
            <person name="Bucher G."/>
        </authorList>
    </citation>
    <scope>NUCLEOTIDE SEQUENCE [LARGE SCALE GENOMIC DNA]</scope>
    <source>
        <strain evidence="11 12">Georgia GA2</strain>
    </source>
</reference>
<comment type="subcellular location">
    <subcellularLocation>
        <location evidence="1 10">Cell membrane</location>
        <topology evidence="1 10">Multi-pass membrane protein</topology>
    </subcellularLocation>
</comment>
<accession>A0A139WAJ5</accession>
<comment type="similarity">
    <text evidence="10">Belongs to the insect chemoreceptor superfamily. Heteromeric odorant receptor channel (TC 1.A.69) family.</text>
</comment>
<proteinExistence type="inferred from homology"/>
<keyword evidence="4 10" id="KW-0812">Transmembrane</keyword>
<feature type="transmembrane region" description="Helical" evidence="10">
    <location>
        <begin position="32"/>
        <end position="55"/>
    </location>
</feature>
<keyword evidence="2" id="KW-1003">Cell membrane</keyword>
<keyword evidence="9 10" id="KW-0807">Transducer</keyword>
<evidence type="ECO:0000256" key="6">
    <source>
        <dbReference type="ARBA" id="ARBA00022989"/>
    </source>
</evidence>
<gene>
    <name evidence="11" type="primary">AUGUSTUS-3.0.2_34910</name>
    <name evidence="11" type="ORF">TcasGA2_TC034910</name>
</gene>
<sequence>MVHFPSQKRPLKDDPFQYLRRCLEPWGQKPSLLPLCLLILLIKIFFFTARTVFILKWMKEIDVLEISVTWPVPLLVVIKMCYTLYQRDKIGFLFRSVTEKFWDLGVGGPGLEKELEKRFKLINRFLFGHVSLGVFYVGLYAFFADVPIPKGRTRWLPVLASMPFDQDQSPQYEILYVLMYWNLVVSILGHGVFDMVFIYSSQHLVGQFILLKALLRKLDYGFEGLEIVAKARSRQFQKEIRKRIAICVQHHNLLLAYGNELKKIASMIFGVHVLSTSLTLILVGYILSKNLEKILQYSMLLSGVVSEALQFIIFAVQSGEIYHKSVSVAQAAYQSNWYVFNAKAKRDLTLLILNSQKGISMYGAGLVTINNEILVSMIQKIFSSITLLRSLGEQK</sequence>
<dbReference type="GO" id="GO:0050911">
    <property type="term" value="P:detection of chemical stimulus involved in sensory perception of smell"/>
    <property type="evidence" value="ECO:0000318"/>
    <property type="project" value="GO_Central"/>
</dbReference>
<evidence type="ECO:0000256" key="5">
    <source>
        <dbReference type="ARBA" id="ARBA00022725"/>
    </source>
</evidence>
<dbReference type="InParanoid" id="A0A139WAJ5"/>
<protein>
    <recommendedName>
        <fullName evidence="10">Odorant receptor</fullName>
    </recommendedName>
</protein>
<name>A0A139WAJ5_TRICA</name>
<evidence type="ECO:0000256" key="4">
    <source>
        <dbReference type="ARBA" id="ARBA00022692"/>
    </source>
</evidence>
<dbReference type="GO" id="GO:0007165">
    <property type="term" value="P:signal transduction"/>
    <property type="evidence" value="ECO:0007669"/>
    <property type="project" value="UniProtKB-KW"/>
</dbReference>
<dbReference type="EMBL" id="KQ971382">
    <property type="protein sequence ID" value="KYB24944.1"/>
    <property type="molecule type" value="Genomic_DNA"/>
</dbReference>
<feature type="transmembrane region" description="Helical" evidence="10">
    <location>
        <begin position="121"/>
        <end position="143"/>
    </location>
</feature>
<keyword evidence="8 10" id="KW-0675">Receptor</keyword>
<evidence type="ECO:0000313" key="11">
    <source>
        <dbReference type="EMBL" id="KYB24944.1"/>
    </source>
</evidence>
<evidence type="ECO:0000256" key="3">
    <source>
        <dbReference type="ARBA" id="ARBA00022606"/>
    </source>
</evidence>
<feature type="transmembrane region" description="Helical" evidence="10">
    <location>
        <begin position="67"/>
        <end position="85"/>
    </location>
</feature>
<keyword evidence="6 10" id="KW-1133">Transmembrane helix</keyword>
<evidence type="ECO:0000256" key="1">
    <source>
        <dbReference type="ARBA" id="ARBA00004651"/>
    </source>
</evidence>
<dbReference type="GO" id="GO:0005549">
    <property type="term" value="F:odorant binding"/>
    <property type="evidence" value="ECO:0007669"/>
    <property type="project" value="InterPro"/>
</dbReference>
<dbReference type="PANTHER" id="PTHR21137">
    <property type="entry name" value="ODORANT RECEPTOR"/>
    <property type="match status" value="1"/>
</dbReference>
<dbReference type="OrthoDB" id="6617147at2759"/>
<dbReference type="Proteomes" id="UP000007266">
    <property type="component" value="Linkage group 10"/>
</dbReference>
<evidence type="ECO:0000256" key="10">
    <source>
        <dbReference type="RuleBase" id="RU351113"/>
    </source>
</evidence>
<feature type="transmembrane region" description="Helical" evidence="10">
    <location>
        <begin position="174"/>
        <end position="199"/>
    </location>
</feature>
<keyword evidence="5 10" id="KW-0552">Olfaction</keyword>
<dbReference type="GO" id="GO:0004984">
    <property type="term" value="F:olfactory receptor activity"/>
    <property type="evidence" value="ECO:0000318"/>
    <property type="project" value="GO_Central"/>
</dbReference>
<evidence type="ECO:0000313" key="12">
    <source>
        <dbReference type="Proteomes" id="UP000007266"/>
    </source>
</evidence>
<dbReference type="GO" id="GO:0005886">
    <property type="term" value="C:plasma membrane"/>
    <property type="evidence" value="ECO:0000318"/>
    <property type="project" value="GO_Central"/>
</dbReference>
<keyword evidence="7 10" id="KW-0472">Membrane</keyword>
<feature type="transmembrane region" description="Helical" evidence="10">
    <location>
        <begin position="264"/>
        <end position="288"/>
    </location>
</feature>
<dbReference type="PANTHER" id="PTHR21137:SF35">
    <property type="entry name" value="ODORANT RECEPTOR 19A-RELATED"/>
    <property type="match status" value="1"/>
</dbReference>
<comment type="caution">
    <text evidence="10">Lacks conserved residue(s) required for the propagation of feature annotation.</text>
</comment>
<evidence type="ECO:0000256" key="7">
    <source>
        <dbReference type="ARBA" id="ARBA00023136"/>
    </source>
</evidence>